<dbReference type="EMBL" id="CP017599">
    <property type="protein sequence ID" value="AOW98773.1"/>
    <property type="molecule type" value="Genomic_DNA"/>
</dbReference>
<organism evidence="2 3">
    <name type="scientific">Moorena producens PAL-8-15-08-1</name>
    <dbReference type="NCBI Taxonomy" id="1458985"/>
    <lineage>
        <taxon>Bacteria</taxon>
        <taxon>Bacillati</taxon>
        <taxon>Cyanobacteriota</taxon>
        <taxon>Cyanophyceae</taxon>
        <taxon>Coleofasciculales</taxon>
        <taxon>Coleofasciculaceae</taxon>
        <taxon>Moorena</taxon>
    </lineage>
</organism>
<sequence>MQGRVEREVPVLTSITQAEFYQDYFLKNTPCLIRGGAKDWPAVKKWHSDDYLEKLAGNRKILKTTSIRHDFGFNHQSPMEYLKFGEFLAHYQDHPQYYINDSDIPSILVQDMGNHELLEGFNRLEHYHKRTGFFLGAGEQYAPLHYDDEENIYVLIDGEKEFPLFDIADFRKMYAYDHIDSPDFSPVDVNNVDDQAFPLFKEVTRYNAHLYPGDMLYVPGYWWHSVRSQGRNMALSYVRTDRISQLMAYIKLVKNDALPISESDKQTMLTMLENREETAIHTQQELPNEGDLMEWDIFYLYLKLGLLYEYLKNKQEDISPVEKAFKRVKPMVESELHSGNYSYPVLYLMQNFYRMNAGIFEV</sequence>
<dbReference type="InterPro" id="IPR041667">
    <property type="entry name" value="Cupin_8"/>
</dbReference>
<dbReference type="PROSITE" id="PS51184">
    <property type="entry name" value="JMJC"/>
    <property type="match status" value="1"/>
</dbReference>
<dbReference type="PANTHER" id="PTHR12461">
    <property type="entry name" value="HYPOXIA-INDUCIBLE FACTOR 1 ALPHA INHIBITOR-RELATED"/>
    <property type="match status" value="1"/>
</dbReference>
<accession>A0A1D8TME6</accession>
<evidence type="ECO:0000313" key="2">
    <source>
        <dbReference type="EMBL" id="AOW98773.1"/>
    </source>
</evidence>
<evidence type="ECO:0000313" key="3">
    <source>
        <dbReference type="Proteomes" id="UP000177870"/>
    </source>
</evidence>
<protein>
    <recommendedName>
        <fullName evidence="1">JmjC domain-containing protein</fullName>
    </recommendedName>
</protein>
<dbReference type="PANTHER" id="PTHR12461:SF105">
    <property type="entry name" value="HYPOXIA-INDUCIBLE FACTOR 1-ALPHA INHIBITOR"/>
    <property type="match status" value="1"/>
</dbReference>
<dbReference type="AlphaFoldDB" id="A0A1D8TME6"/>
<dbReference type="SMART" id="SM00558">
    <property type="entry name" value="JmjC"/>
    <property type="match status" value="1"/>
</dbReference>
<dbReference type="Pfam" id="PF13621">
    <property type="entry name" value="Cupin_8"/>
    <property type="match status" value="1"/>
</dbReference>
<dbReference type="InterPro" id="IPR003347">
    <property type="entry name" value="JmjC_dom"/>
</dbReference>
<dbReference type="SUPFAM" id="SSF51197">
    <property type="entry name" value="Clavaminate synthase-like"/>
    <property type="match status" value="1"/>
</dbReference>
<name>A0A1D8TME6_9CYAN</name>
<reference evidence="3" key="1">
    <citation type="submission" date="2016-10" db="EMBL/GenBank/DDBJ databases">
        <title>Comparative genomics uncovers the prolific and rare metabolic potential of the cyanobacterial genus Moorea.</title>
        <authorList>
            <person name="Leao T."/>
            <person name="Castelao G."/>
            <person name="Korobeynikov A."/>
            <person name="Monroe E.A."/>
            <person name="Podell S."/>
            <person name="Glukhov E."/>
            <person name="Allen E."/>
            <person name="Gerwick W.H."/>
            <person name="Gerwick L."/>
        </authorList>
    </citation>
    <scope>NUCLEOTIDE SEQUENCE [LARGE SCALE GENOMIC DNA]</scope>
    <source>
        <strain evidence="3">PAL-8-15-08-1</strain>
    </source>
</reference>
<evidence type="ECO:0000259" key="1">
    <source>
        <dbReference type="PROSITE" id="PS51184"/>
    </source>
</evidence>
<gene>
    <name evidence="2" type="ORF">BJP34_04285</name>
</gene>
<feature type="domain" description="JmjC" evidence="1">
    <location>
        <begin position="93"/>
        <end position="256"/>
    </location>
</feature>
<dbReference type="Proteomes" id="UP000177870">
    <property type="component" value="Chromosome"/>
</dbReference>
<dbReference type="STRING" id="1458985.BJP34_04285"/>
<dbReference type="Gene3D" id="2.60.120.650">
    <property type="entry name" value="Cupin"/>
    <property type="match status" value="1"/>
</dbReference>
<proteinExistence type="predicted"/>
<dbReference type="KEGG" id="mpro:BJP34_04285"/>